<protein>
    <submittedName>
        <fullName evidence="1">Uncharacterized protein</fullName>
    </submittedName>
</protein>
<dbReference type="EMBL" id="FPBK01000004">
    <property type="protein sequence ID" value="SFU47608.1"/>
    <property type="molecule type" value="Genomic_DNA"/>
</dbReference>
<keyword evidence="2" id="KW-1185">Reference proteome</keyword>
<gene>
    <name evidence="1" type="ORF">SAMN05216480_104208</name>
</gene>
<reference evidence="1 2" key="1">
    <citation type="submission" date="2016-10" db="EMBL/GenBank/DDBJ databases">
        <authorList>
            <person name="de Groot N.N."/>
        </authorList>
    </citation>
    <scope>NUCLEOTIDE SEQUENCE [LARGE SCALE GENOMIC DNA]</scope>
    <source>
        <strain evidence="1 2">CGMCC 1.12333</strain>
    </source>
</reference>
<dbReference type="InterPro" id="IPR058060">
    <property type="entry name" value="HYC_CC_PP"/>
</dbReference>
<dbReference type="NCBIfam" id="NF047658">
    <property type="entry name" value="HYC_CC_PP"/>
    <property type="match status" value="1"/>
</dbReference>
<dbReference type="Proteomes" id="UP000199138">
    <property type="component" value="Unassembled WGS sequence"/>
</dbReference>
<evidence type="ECO:0000313" key="1">
    <source>
        <dbReference type="EMBL" id="SFU47608.1"/>
    </source>
</evidence>
<dbReference type="AlphaFoldDB" id="A0A1I7GGS1"/>
<dbReference type="OrthoDB" id="1493875at2"/>
<dbReference type="InterPro" id="IPR058512">
    <property type="entry name" value="DUF8199"/>
</dbReference>
<dbReference type="Pfam" id="PF26622">
    <property type="entry name" value="DUF8199"/>
    <property type="match status" value="1"/>
</dbReference>
<accession>A0A1I7GGS1</accession>
<name>A0A1I7GGS1_9FLAO</name>
<organism evidence="1 2">
    <name type="scientific">Pustulibacterium marinum</name>
    <dbReference type="NCBI Taxonomy" id="1224947"/>
    <lineage>
        <taxon>Bacteria</taxon>
        <taxon>Pseudomonadati</taxon>
        <taxon>Bacteroidota</taxon>
        <taxon>Flavobacteriia</taxon>
        <taxon>Flavobacteriales</taxon>
        <taxon>Flavobacteriaceae</taxon>
        <taxon>Pustulibacterium</taxon>
    </lineage>
</organism>
<proteinExistence type="predicted"/>
<sequence length="127" mass="14646">MALLVFVSTLSFAIESHFCRDILVDSSMFGHVKSCAKEEVQKTCSADCSFIKKDCCRNEKLVVNGQDELQLLSIDKISFDQQVFLVSYFYTYINPLVSFDKKIVSFEEYNSPHVVRCLFKIDETYLI</sequence>
<dbReference type="STRING" id="1224947.SAMN05216480_104208"/>
<evidence type="ECO:0000313" key="2">
    <source>
        <dbReference type="Proteomes" id="UP000199138"/>
    </source>
</evidence>